<protein>
    <submittedName>
        <fullName evidence="2">DNA damage-inducible protein 1-like protein</fullName>
    </submittedName>
</protein>
<evidence type="ECO:0000313" key="2">
    <source>
        <dbReference type="EMBL" id="GJT79338.1"/>
    </source>
</evidence>
<proteinExistence type="predicted"/>
<feature type="coiled-coil region" evidence="1">
    <location>
        <begin position="125"/>
        <end position="159"/>
    </location>
</feature>
<evidence type="ECO:0000256" key="1">
    <source>
        <dbReference type="SAM" id="Coils"/>
    </source>
</evidence>
<sequence length="617" mass="70941">MEFETLTMEQYLAFDRIRGVRKPKIERNVDFEIKGQFLRELKDNTFSGDENEDAYKHVGKIIEIAGLFNIPDVSKDAVMLRMLDSRRPILGLTAAQALATIQEMADHSHKWYEEEGEYEPDCGLMSMINEKLKSLGRDMRNLKENVDMIQERYKSCNETYYEDNCLRNEEVRYTTATESRNPIKIPGGTSPLDNLLNLEDTFRKLLEESRALVKKIKIEEVSMVKLNARCSAILQNELLPKEKDPGSFILPYTISNTTVSNALVDLGSSISVMPFSMFERLGLGNPKPIRMVIEIADRSTQSPKGIVENVLVKIYKFIFHVDYVILDIVEDDKVPIILGRPMLATAHARIDVYGKKISLEVRNDKVLNPRRIPDERDLNGDLESFFQENNLLQNGNSEVFLESDNGVWISLDDFDEIKDLWDDQDHESIHEDVIHQPLRPQFSGIGNKIHRQHCYNLQITCKMGFVNFNPYVDPNSLINIMSGGACYNMIMNEELAYVGNNIVRIAKNLHVFIGCHTFLIDFIILENIREFILKGLTKVLCGKPFKDHIGLEEDVTEGVLWFQVRNDKTSFNMPRALSKFDKLTLMQHNMMGPIMSINVEDKERGIYHPYQKNQGNL</sequence>
<organism evidence="2 3">
    <name type="scientific">Tanacetum coccineum</name>
    <dbReference type="NCBI Taxonomy" id="301880"/>
    <lineage>
        <taxon>Eukaryota</taxon>
        <taxon>Viridiplantae</taxon>
        <taxon>Streptophyta</taxon>
        <taxon>Embryophyta</taxon>
        <taxon>Tracheophyta</taxon>
        <taxon>Spermatophyta</taxon>
        <taxon>Magnoliopsida</taxon>
        <taxon>eudicotyledons</taxon>
        <taxon>Gunneridae</taxon>
        <taxon>Pentapetalae</taxon>
        <taxon>asterids</taxon>
        <taxon>campanulids</taxon>
        <taxon>Asterales</taxon>
        <taxon>Asteraceae</taxon>
        <taxon>Asteroideae</taxon>
        <taxon>Anthemideae</taxon>
        <taxon>Anthemidinae</taxon>
        <taxon>Tanacetum</taxon>
    </lineage>
</organism>
<reference evidence="2" key="1">
    <citation type="journal article" date="2022" name="Int. J. Mol. Sci.">
        <title>Draft Genome of Tanacetum Coccineum: Genomic Comparison of Closely Related Tanacetum-Family Plants.</title>
        <authorList>
            <person name="Yamashiro T."/>
            <person name="Shiraishi A."/>
            <person name="Nakayama K."/>
            <person name="Satake H."/>
        </authorList>
    </citation>
    <scope>NUCLEOTIDE SEQUENCE</scope>
</reference>
<evidence type="ECO:0000313" key="3">
    <source>
        <dbReference type="Proteomes" id="UP001151760"/>
    </source>
</evidence>
<accession>A0ABQ5GUQ9</accession>
<dbReference type="PANTHER" id="PTHR33067:SF35">
    <property type="entry name" value="ASPARTIC PEPTIDASE DDI1-TYPE DOMAIN-CONTAINING PROTEIN"/>
    <property type="match status" value="1"/>
</dbReference>
<dbReference type="Pfam" id="PF13650">
    <property type="entry name" value="Asp_protease_2"/>
    <property type="match status" value="1"/>
</dbReference>
<dbReference type="CDD" id="cd00303">
    <property type="entry name" value="retropepsin_like"/>
    <property type="match status" value="1"/>
</dbReference>
<reference evidence="2" key="2">
    <citation type="submission" date="2022-01" db="EMBL/GenBank/DDBJ databases">
        <authorList>
            <person name="Yamashiro T."/>
            <person name="Shiraishi A."/>
            <person name="Satake H."/>
            <person name="Nakayama K."/>
        </authorList>
    </citation>
    <scope>NUCLEOTIDE SEQUENCE</scope>
</reference>
<dbReference type="InterPro" id="IPR021109">
    <property type="entry name" value="Peptidase_aspartic_dom_sf"/>
</dbReference>
<keyword evidence="3" id="KW-1185">Reference proteome</keyword>
<dbReference type="EMBL" id="BQNB010018889">
    <property type="protein sequence ID" value="GJT79338.1"/>
    <property type="molecule type" value="Genomic_DNA"/>
</dbReference>
<keyword evidence="1" id="KW-0175">Coiled coil</keyword>
<dbReference type="Gene3D" id="2.40.70.10">
    <property type="entry name" value="Acid Proteases"/>
    <property type="match status" value="1"/>
</dbReference>
<dbReference type="PANTHER" id="PTHR33067">
    <property type="entry name" value="RNA-DIRECTED DNA POLYMERASE-RELATED"/>
    <property type="match status" value="1"/>
</dbReference>
<comment type="caution">
    <text evidence="2">The sequence shown here is derived from an EMBL/GenBank/DDBJ whole genome shotgun (WGS) entry which is preliminary data.</text>
</comment>
<dbReference type="Proteomes" id="UP001151760">
    <property type="component" value="Unassembled WGS sequence"/>
</dbReference>
<dbReference type="SUPFAM" id="SSF50630">
    <property type="entry name" value="Acid proteases"/>
    <property type="match status" value="1"/>
</dbReference>
<gene>
    <name evidence="2" type="ORF">Tco_1053680</name>
</gene>
<name>A0ABQ5GUQ9_9ASTR</name>